<evidence type="ECO:0000259" key="2">
    <source>
        <dbReference type="Pfam" id="PF24779"/>
    </source>
</evidence>
<dbReference type="VEuPathDB" id="TriTrypDB:TcBrA4_0067740"/>
<dbReference type="VEuPathDB" id="TriTrypDB:TcG_07548"/>
<dbReference type="VEuPathDB" id="TriTrypDB:TCSYLVIO_006951"/>
<feature type="region of interest" description="Disordered" evidence="1">
    <location>
        <begin position="112"/>
        <end position="131"/>
    </location>
</feature>
<dbReference type="VEuPathDB" id="TriTrypDB:Tc_MARK_5707"/>
<dbReference type="VEuPathDB" id="TriTrypDB:TcCLB.510889.320"/>
<dbReference type="Pfam" id="PF24779">
    <property type="entry name" value="UTP23_sensor"/>
    <property type="match status" value="1"/>
</dbReference>
<dbReference type="VEuPathDB" id="TriTrypDB:TcCL_NonESM13225"/>
<gene>
    <name evidence="3" type="ORF">C4B63_41g79</name>
</gene>
<feature type="compositionally biased region" description="Polar residues" evidence="1">
    <location>
        <begin position="308"/>
        <end position="319"/>
    </location>
</feature>
<comment type="caution">
    <text evidence="3">The sequence shown here is derived from an EMBL/GenBank/DDBJ whole genome shotgun (WGS) entry which is preliminary data.</text>
</comment>
<organism evidence="3 4">
    <name type="scientific">Trypanosoma cruzi</name>
    <dbReference type="NCBI Taxonomy" id="5693"/>
    <lineage>
        <taxon>Eukaryota</taxon>
        <taxon>Discoba</taxon>
        <taxon>Euglenozoa</taxon>
        <taxon>Kinetoplastea</taxon>
        <taxon>Metakinetoplastina</taxon>
        <taxon>Trypanosomatida</taxon>
        <taxon>Trypanosomatidae</taxon>
        <taxon>Trypanosoma</taxon>
        <taxon>Schizotrypanum</taxon>
    </lineage>
</organism>
<protein>
    <recommendedName>
        <fullName evidence="2">UTP23 sensor motif region domain-containing protein</fullName>
    </recommendedName>
</protein>
<dbReference type="AlphaFoldDB" id="A0A2V2V9X7"/>
<feature type="domain" description="UTP23 sensor motif region" evidence="2">
    <location>
        <begin position="331"/>
        <end position="347"/>
    </location>
</feature>
<dbReference type="VEuPathDB" id="TriTrypDB:TcCLB.506529.650"/>
<sequence>MKRRVLRAHANKSRLRLLSAENGLRLDSYNILCDASFMRAFLLAEGSSEGSPAQALRALMYDTFSAATSHVSREEDGSRSSSSARIKKPKELNLSVYYLLETATTLRRMFQRRQEEEQEDAATRRKRKRNEKELTSLEINKKGRHFILVVESLLEGLECIRGEDVSANKNEAKAIARFLAAAGSKEGPPTRTAQGRKNAKFFFVATQSHDVRRLLPGNAALIRLTTLPTALWIEKNGDAFHYGVDGAKNTPLHDASVPTRGKTLSAADVAFMRHLSAELVPAGVGANKSTWVGSKGATSKTLNATLAMQNKATPDTGSKNGVRGENASRSRRKSARGPNPLAVKKKRVREVFRVDLGASKKQD</sequence>
<dbReference type="EMBL" id="PRFA01000041">
    <property type="protein sequence ID" value="PWU91878.1"/>
    <property type="molecule type" value="Genomic_DNA"/>
</dbReference>
<evidence type="ECO:0000313" key="4">
    <source>
        <dbReference type="Proteomes" id="UP000246121"/>
    </source>
</evidence>
<name>A0A2V2V9X7_TRYCR</name>
<dbReference type="VEuPathDB" id="TriTrypDB:ECC02_002360"/>
<dbReference type="Proteomes" id="UP000246121">
    <property type="component" value="Unassembled WGS sequence"/>
</dbReference>
<dbReference type="VEuPathDB" id="TriTrypDB:C4B63_41g79"/>
<evidence type="ECO:0000313" key="3">
    <source>
        <dbReference type="EMBL" id="PWU91878.1"/>
    </source>
</evidence>
<reference evidence="3 4" key="1">
    <citation type="journal article" date="2018" name="Microb. Genom.">
        <title>Expanding an expanded genome: long-read sequencing of Trypanosoma cruzi.</title>
        <authorList>
            <person name="Berna L."/>
            <person name="Rodriguez M."/>
            <person name="Chiribao M.L."/>
            <person name="Parodi-Talice A."/>
            <person name="Pita S."/>
            <person name="Rijo G."/>
            <person name="Alvarez-Valin F."/>
            <person name="Robello C."/>
        </authorList>
    </citation>
    <scope>NUCLEOTIDE SEQUENCE [LARGE SCALE GENOMIC DNA]</scope>
    <source>
        <strain evidence="3 4">Dm28c</strain>
    </source>
</reference>
<accession>A0A2V2V9X7</accession>
<proteinExistence type="predicted"/>
<dbReference type="InterPro" id="IPR057776">
    <property type="entry name" value="UTP23_sensor"/>
</dbReference>
<evidence type="ECO:0000256" key="1">
    <source>
        <dbReference type="SAM" id="MobiDB-lite"/>
    </source>
</evidence>
<feature type="region of interest" description="Disordered" evidence="1">
    <location>
        <begin position="308"/>
        <end position="346"/>
    </location>
</feature>
<dbReference type="VEuPathDB" id="TriTrypDB:C3747_50g236"/>
<dbReference type="VEuPathDB" id="TriTrypDB:TCDM_10402"/>